<dbReference type="HOGENOM" id="CLU_861656_0_0_1"/>
<organism evidence="3">
    <name type="scientific">Selaginella moellendorffii</name>
    <name type="common">Spikemoss</name>
    <dbReference type="NCBI Taxonomy" id="88036"/>
    <lineage>
        <taxon>Eukaryota</taxon>
        <taxon>Viridiplantae</taxon>
        <taxon>Streptophyta</taxon>
        <taxon>Embryophyta</taxon>
        <taxon>Tracheophyta</taxon>
        <taxon>Lycopodiopsida</taxon>
        <taxon>Selaginellales</taxon>
        <taxon>Selaginellaceae</taxon>
        <taxon>Selaginella</taxon>
    </lineage>
</organism>
<dbReference type="Gramene" id="EFJ36893">
    <property type="protein sequence ID" value="EFJ36893"/>
    <property type="gene ID" value="SELMODRAFT_403699"/>
</dbReference>
<feature type="region of interest" description="Disordered" evidence="1">
    <location>
        <begin position="297"/>
        <end position="316"/>
    </location>
</feature>
<name>D8QS87_SELML</name>
<protein>
    <submittedName>
        <fullName evidence="2">Uncharacterized protein</fullName>
    </submittedName>
</protein>
<dbReference type="InParanoid" id="D8QS87"/>
<evidence type="ECO:0000256" key="1">
    <source>
        <dbReference type="SAM" id="MobiDB-lite"/>
    </source>
</evidence>
<dbReference type="Proteomes" id="UP000001514">
    <property type="component" value="Unassembled WGS sequence"/>
</dbReference>
<feature type="compositionally biased region" description="Basic and acidic residues" evidence="1">
    <location>
        <begin position="297"/>
        <end position="313"/>
    </location>
</feature>
<reference evidence="2 3" key="1">
    <citation type="journal article" date="2011" name="Science">
        <title>The Selaginella genome identifies genetic changes associated with the evolution of vascular plants.</title>
        <authorList>
            <person name="Banks J.A."/>
            <person name="Nishiyama T."/>
            <person name="Hasebe M."/>
            <person name="Bowman J.L."/>
            <person name="Gribskov M."/>
            <person name="dePamphilis C."/>
            <person name="Albert V.A."/>
            <person name="Aono N."/>
            <person name="Aoyama T."/>
            <person name="Ambrose B.A."/>
            <person name="Ashton N.W."/>
            <person name="Axtell M.J."/>
            <person name="Barker E."/>
            <person name="Barker M.S."/>
            <person name="Bennetzen J.L."/>
            <person name="Bonawitz N.D."/>
            <person name="Chapple C."/>
            <person name="Cheng C."/>
            <person name="Correa L.G."/>
            <person name="Dacre M."/>
            <person name="DeBarry J."/>
            <person name="Dreyer I."/>
            <person name="Elias M."/>
            <person name="Engstrom E.M."/>
            <person name="Estelle M."/>
            <person name="Feng L."/>
            <person name="Finet C."/>
            <person name="Floyd S.K."/>
            <person name="Frommer W.B."/>
            <person name="Fujita T."/>
            <person name="Gramzow L."/>
            <person name="Gutensohn M."/>
            <person name="Harholt J."/>
            <person name="Hattori M."/>
            <person name="Heyl A."/>
            <person name="Hirai T."/>
            <person name="Hiwatashi Y."/>
            <person name="Ishikawa M."/>
            <person name="Iwata M."/>
            <person name="Karol K.G."/>
            <person name="Koehler B."/>
            <person name="Kolukisaoglu U."/>
            <person name="Kubo M."/>
            <person name="Kurata T."/>
            <person name="Lalonde S."/>
            <person name="Li K."/>
            <person name="Li Y."/>
            <person name="Litt A."/>
            <person name="Lyons E."/>
            <person name="Manning G."/>
            <person name="Maruyama T."/>
            <person name="Michael T.P."/>
            <person name="Mikami K."/>
            <person name="Miyazaki S."/>
            <person name="Morinaga S."/>
            <person name="Murata T."/>
            <person name="Mueller-Roeber B."/>
            <person name="Nelson D.R."/>
            <person name="Obara M."/>
            <person name="Oguri Y."/>
            <person name="Olmstead R.G."/>
            <person name="Onodera N."/>
            <person name="Petersen B.L."/>
            <person name="Pils B."/>
            <person name="Prigge M."/>
            <person name="Rensing S.A."/>
            <person name="Riano-Pachon D.M."/>
            <person name="Roberts A.W."/>
            <person name="Sato Y."/>
            <person name="Scheller H.V."/>
            <person name="Schulz B."/>
            <person name="Schulz C."/>
            <person name="Shakirov E.V."/>
            <person name="Shibagaki N."/>
            <person name="Shinohara N."/>
            <person name="Shippen D.E."/>
            <person name="Soerensen I."/>
            <person name="Sotooka R."/>
            <person name="Sugimoto N."/>
            <person name="Sugita M."/>
            <person name="Sumikawa N."/>
            <person name="Tanurdzic M."/>
            <person name="Theissen G."/>
            <person name="Ulvskov P."/>
            <person name="Wakazuki S."/>
            <person name="Weng J.K."/>
            <person name="Willats W.W."/>
            <person name="Wipf D."/>
            <person name="Wolf P.G."/>
            <person name="Yang L."/>
            <person name="Zimmer A.D."/>
            <person name="Zhu Q."/>
            <person name="Mitros T."/>
            <person name="Hellsten U."/>
            <person name="Loque D."/>
            <person name="Otillar R."/>
            <person name="Salamov A."/>
            <person name="Schmutz J."/>
            <person name="Shapiro H."/>
            <person name="Lindquist E."/>
            <person name="Lucas S."/>
            <person name="Rokhsar D."/>
            <person name="Grigoriev I.V."/>
        </authorList>
    </citation>
    <scope>NUCLEOTIDE SEQUENCE [LARGE SCALE GENOMIC DNA]</scope>
</reference>
<accession>D8QS87</accession>
<evidence type="ECO:0000313" key="2">
    <source>
        <dbReference type="EMBL" id="EFJ36893.1"/>
    </source>
</evidence>
<dbReference type="KEGG" id="smo:SELMODRAFT_403699"/>
<proteinExistence type="predicted"/>
<gene>
    <name evidence="2" type="ORF">SELMODRAFT_403699</name>
</gene>
<dbReference type="EMBL" id="GL377566">
    <property type="protein sequence ID" value="EFJ36893.1"/>
    <property type="molecule type" value="Genomic_DNA"/>
</dbReference>
<dbReference type="AlphaFoldDB" id="D8QS87"/>
<evidence type="ECO:0000313" key="3">
    <source>
        <dbReference type="Proteomes" id="UP000001514"/>
    </source>
</evidence>
<sequence length="323" mass="35939">MASGGQEYLLEELHLIHSALLEQSVNLNIWRKPVPSTTLKAPSRMTALECHSSERKGFLGTTLAEESIHRSVVGDRIKSTALSCHILLEVVCILCQPRCLVTTFGRGFEKPFLCSRLKHAYRATLRSDALENCVSRTKDAGFENAACTILLNQRIQENPSYKRISRCDCAAPVEGIGRLELEKDEINASSGGAPRKTPNSATTDASCRCAYSVAAAPHDSRTPVVLIEFHLPHKSIVDLERPLDDGVQDGWVRALATGKTASYTRLRVNDDLEVGHGELHFLLQGLHRLQDREFPARIDTESERKPESRRRSTDPPILLKILR</sequence>
<keyword evidence="3" id="KW-1185">Reference proteome</keyword>